<evidence type="ECO:0000256" key="10">
    <source>
        <dbReference type="ARBA" id="ARBA00024347"/>
    </source>
</evidence>
<dbReference type="GO" id="GO:0005634">
    <property type="term" value="C:nucleus"/>
    <property type="evidence" value="ECO:0007669"/>
    <property type="project" value="UniProtKB-SubCell"/>
</dbReference>
<evidence type="ECO:0008006" key="18">
    <source>
        <dbReference type="Google" id="ProtNLM"/>
    </source>
</evidence>
<dbReference type="Gene3D" id="3.90.228.10">
    <property type="match status" value="1"/>
</dbReference>
<dbReference type="Pfam" id="PF25261">
    <property type="entry name" value="zf-CCCH_PARP12"/>
    <property type="match status" value="1"/>
</dbReference>
<accession>A0A3B4BR16</accession>
<evidence type="ECO:0000313" key="16">
    <source>
        <dbReference type="Ensembl" id="ENSPNAP00000000869.2"/>
    </source>
</evidence>
<keyword evidence="5 11" id="KW-0479">Metal-binding</keyword>
<keyword evidence="8 11" id="KW-0862">Zinc</keyword>
<organism evidence="16 17">
    <name type="scientific">Pygocentrus nattereri</name>
    <name type="common">Red-bellied piranha</name>
    <dbReference type="NCBI Taxonomy" id="42514"/>
    <lineage>
        <taxon>Eukaryota</taxon>
        <taxon>Metazoa</taxon>
        <taxon>Chordata</taxon>
        <taxon>Craniata</taxon>
        <taxon>Vertebrata</taxon>
        <taxon>Euteleostomi</taxon>
        <taxon>Actinopterygii</taxon>
        <taxon>Neopterygii</taxon>
        <taxon>Teleostei</taxon>
        <taxon>Ostariophysi</taxon>
        <taxon>Characiformes</taxon>
        <taxon>Characoidei</taxon>
        <taxon>Pygocentrus</taxon>
    </lineage>
</organism>
<keyword evidence="3" id="KW-0963">Cytoplasm</keyword>
<evidence type="ECO:0000256" key="3">
    <source>
        <dbReference type="ARBA" id="ARBA00022490"/>
    </source>
</evidence>
<proteinExistence type="inferred from homology"/>
<gene>
    <name evidence="16" type="primary">PARP12</name>
</gene>
<evidence type="ECO:0000259" key="13">
    <source>
        <dbReference type="PROSITE" id="PS50103"/>
    </source>
</evidence>
<keyword evidence="12" id="KW-0812">Transmembrane</keyword>
<keyword evidence="6" id="KW-0677">Repeat</keyword>
<keyword evidence="4" id="KW-0597">Phosphoprotein</keyword>
<dbReference type="InterPro" id="IPR037197">
    <property type="entry name" value="WWE_dom_sf"/>
</dbReference>
<feature type="transmembrane region" description="Helical" evidence="12">
    <location>
        <begin position="233"/>
        <end position="255"/>
    </location>
</feature>
<feature type="domain" description="PARP catalytic" evidence="15">
    <location>
        <begin position="450"/>
        <end position="663"/>
    </location>
</feature>
<keyword evidence="9" id="KW-0539">Nucleus</keyword>
<evidence type="ECO:0000256" key="4">
    <source>
        <dbReference type="ARBA" id="ARBA00022553"/>
    </source>
</evidence>
<dbReference type="PROSITE" id="PS50918">
    <property type="entry name" value="WWE"/>
    <property type="match status" value="1"/>
</dbReference>
<evidence type="ECO:0000256" key="8">
    <source>
        <dbReference type="ARBA" id="ARBA00022833"/>
    </source>
</evidence>
<dbReference type="GeneTree" id="ENSGT00940000154649"/>
<keyword evidence="7 11" id="KW-0863">Zinc-finger</keyword>
<comment type="subcellular location">
    <subcellularLocation>
        <location evidence="2">Cytoplasm</location>
    </subcellularLocation>
    <subcellularLocation>
        <location evidence="1">Nucleus</location>
    </subcellularLocation>
</comment>
<dbReference type="SUPFAM" id="SSF56399">
    <property type="entry name" value="ADP-ribosylation"/>
    <property type="match status" value="1"/>
</dbReference>
<evidence type="ECO:0000256" key="7">
    <source>
        <dbReference type="ARBA" id="ARBA00022771"/>
    </source>
</evidence>
<evidence type="ECO:0000256" key="11">
    <source>
        <dbReference type="PROSITE-ProRule" id="PRU00723"/>
    </source>
</evidence>
<feature type="zinc finger region" description="C3H1-type" evidence="11">
    <location>
        <begin position="165"/>
        <end position="187"/>
    </location>
</feature>
<dbReference type="Pfam" id="PF23466">
    <property type="entry name" value="WWE_4"/>
    <property type="match status" value="1"/>
</dbReference>
<feature type="domain" description="C3H1-type" evidence="13">
    <location>
        <begin position="165"/>
        <end position="187"/>
    </location>
</feature>
<evidence type="ECO:0000313" key="17">
    <source>
        <dbReference type="Proteomes" id="UP001501920"/>
    </source>
</evidence>
<evidence type="ECO:0000256" key="9">
    <source>
        <dbReference type="ARBA" id="ARBA00023242"/>
    </source>
</evidence>
<dbReference type="GO" id="GO:0005737">
    <property type="term" value="C:cytoplasm"/>
    <property type="evidence" value="ECO:0007669"/>
    <property type="project" value="UniProtKB-SubCell"/>
</dbReference>
<dbReference type="Pfam" id="PF02825">
    <property type="entry name" value="WWE"/>
    <property type="match status" value="1"/>
</dbReference>
<evidence type="ECO:0000256" key="12">
    <source>
        <dbReference type="SAM" id="Phobius"/>
    </source>
</evidence>
<feature type="domain" description="WWE" evidence="14">
    <location>
        <begin position="334"/>
        <end position="423"/>
    </location>
</feature>
<evidence type="ECO:0000256" key="5">
    <source>
        <dbReference type="ARBA" id="ARBA00022723"/>
    </source>
</evidence>
<dbReference type="PANTHER" id="PTHR45740">
    <property type="entry name" value="POLY [ADP-RIBOSE] POLYMERASE"/>
    <property type="match status" value="1"/>
</dbReference>
<reference evidence="16" key="3">
    <citation type="submission" date="2025-09" db="UniProtKB">
        <authorList>
            <consortium name="Ensembl"/>
        </authorList>
    </citation>
    <scope>IDENTIFICATION</scope>
</reference>
<dbReference type="Proteomes" id="UP001501920">
    <property type="component" value="Chromosome 11"/>
</dbReference>
<dbReference type="InterPro" id="IPR012317">
    <property type="entry name" value="Poly(ADP-ribose)pol_cat_dom"/>
</dbReference>
<evidence type="ECO:0000256" key="6">
    <source>
        <dbReference type="ARBA" id="ARBA00022737"/>
    </source>
</evidence>
<reference evidence="16 17" key="1">
    <citation type="submission" date="2020-10" db="EMBL/GenBank/DDBJ databases">
        <title>Pygocentrus nattereri (red-bellied piranha) genome, fPygNat1, primary haplotype.</title>
        <authorList>
            <person name="Myers G."/>
            <person name="Meyer A."/>
            <person name="Karagic N."/>
            <person name="Pippel M."/>
            <person name="Winkler S."/>
            <person name="Tracey A."/>
            <person name="Wood J."/>
            <person name="Formenti G."/>
            <person name="Howe K."/>
            <person name="Fedrigo O."/>
            <person name="Jarvis E.D."/>
        </authorList>
    </citation>
    <scope>NUCLEOTIDE SEQUENCE [LARGE SCALE GENOMIC DNA]</scope>
</reference>
<dbReference type="OMA" id="HGTESKH"/>
<dbReference type="GO" id="GO:1990404">
    <property type="term" value="F:NAD+-protein mono-ADP-ribosyltransferase activity"/>
    <property type="evidence" value="ECO:0007669"/>
    <property type="project" value="TreeGrafter"/>
</dbReference>
<dbReference type="InterPro" id="IPR051712">
    <property type="entry name" value="ARTD-AVP"/>
</dbReference>
<evidence type="ECO:0000256" key="2">
    <source>
        <dbReference type="ARBA" id="ARBA00004496"/>
    </source>
</evidence>
<dbReference type="STRING" id="42514.ENSPNAP00000000869"/>
<dbReference type="PANTHER" id="PTHR45740:SF15">
    <property type="entry name" value="ZINC FINGER CCCH TYPE DOMAIN CONTAINING 1-LIKE"/>
    <property type="match status" value="1"/>
</dbReference>
<keyword evidence="12" id="KW-0472">Membrane</keyword>
<reference evidence="16" key="2">
    <citation type="submission" date="2025-08" db="UniProtKB">
        <authorList>
            <consortium name="Ensembl"/>
        </authorList>
    </citation>
    <scope>IDENTIFICATION</scope>
</reference>
<dbReference type="GO" id="GO:0003950">
    <property type="term" value="F:NAD+ poly-ADP-ribosyltransferase activity"/>
    <property type="evidence" value="ECO:0007669"/>
    <property type="project" value="InterPro"/>
</dbReference>
<name>A0A3B4BR16_PYGNA</name>
<evidence type="ECO:0000259" key="14">
    <source>
        <dbReference type="PROSITE" id="PS50918"/>
    </source>
</evidence>
<dbReference type="PROSITE" id="PS51059">
    <property type="entry name" value="PARP_CATALYTIC"/>
    <property type="match status" value="1"/>
</dbReference>
<dbReference type="InterPro" id="IPR000571">
    <property type="entry name" value="Znf_CCCH"/>
</dbReference>
<evidence type="ECO:0000256" key="1">
    <source>
        <dbReference type="ARBA" id="ARBA00004123"/>
    </source>
</evidence>
<sequence length="714" mass="82369">MTTDSKALCHVMDVLIKYGWSKDLYGQLSGLSLQDEVENVLKDTDMFVTTGDRDKVVVAKTKLRLCRARECQGCSNLHLCKMYLFGDCPYDRGRQGCHFCHDLGSQHNISVLRQHSLLELDRTELCIILLQSDNTLLPPVCFPYNKGRGEYGNCPDKEACKRLHICERYIRGTCDDSSKCRRSHDFYEPHPMKNLQSQGVPSQLMGSMLPTYRNRLAIWDAHSHRLSSRTTSAAAGIMYPLLFSELLTILFLLALHHKVIVFFFTDRCQRVHFHLPYKWEINDGHGWKILPGSEEIERAFCDPAKAYSDGSVPVYFDTMTQGFAEVRRLSTASSVLNPNFIFTTTWVWYWEDENGNWIQYGASQGAHRTPSITSEDLERKFQEDSSATIEFTAGQRSYELNIVFHPDMMQYNRQMGTKRSVRRRPVFLSAADIQKIKKESRGPAQHSKALPHHWEKTNVPESGFKRVLLNSTTDEYKKIDELFHQTMSRFHVKSIERLQNRDLWEVFQWYRDVLRKKTAGKENEKLLFHGTESKHIDAICQQNFDWRICGVHGTAYGKGSYFARDARYSHSYTDNQSGNRCMFVCRVLVGEYTNGRPDYLRPPSKNGEDTVFYDSCVNDISNPSIFVVFEKHQVYPEYLIQYEGEAETSPEQILMGEFSQMNLATPAPSVSKLILCFLMSFNCLIYCCAKPEEAFSCVQPDHTQPLLSMSELFF</sequence>
<keyword evidence="12" id="KW-1133">Transmembrane helix</keyword>
<comment type="similarity">
    <text evidence="10">Belongs to the ARTD/PARP family.</text>
</comment>
<dbReference type="PROSITE" id="PS50103">
    <property type="entry name" value="ZF_C3H1"/>
    <property type="match status" value="1"/>
</dbReference>
<protein>
    <recommendedName>
        <fullName evidence="18">Poly [ADP-ribose] polymerase</fullName>
    </recommendedName>
</protein>
<keyword evidence="17" id="KW-1185">Reference proteome</keyword>
<dbReference type="Gene3D" id="3.30.720.50">
    <property type="match status" value="1"/>
</dbReference>
<dbReference type="InterPro" id="IPR004170">
    <property type="entry name" value="WWE_dom"/>
</dbReference>
<evidence type="ECO:0000259" key="15">
    <source>
        <dbReference type="PROSITE" id="PS51059"/>
    </source>
</evidence>
<dbReference type="Pfam" id="PF00644">
    <property type="entry name" value="PARP"/>
    <property type="match status" value="1"/>
</dbReference>
<dbReference type="CDD" id="cd01439">
    <property type="entry name" value="TCCD_inducible_PARP_like"/>
    <property type="match status" value="1"/>
</dbReference>
<dbReference type="AlphaFoldDB" id="A0A3B4BR16"/>
<dbReference type="GO" id="GO:0008270">
    <property type="term" value="F:zinc ion binding"/>
    <property type="evidence" value="ECO:0007669"/>
    <property type="project" value="UniProtKB-KW"/>
</dbReference>
<dbReference type="Ensembl" id="ENSPNAT00000013116.2">
    <property type="protein sequence ID" value="ENSPNAP00000000869.2"/>
    <property type="gene ID" value="ENSPNAG00000007794.2"/>
</dbReference>
<dbReference type="SUPFAM" id="SSF117839">
    <property type="entry name" value="WWE domain"/>
    <property type="match status" value="1"/>
</dbReference>
<dbReference type="InterPro" id="IPR057602">
    <property type="entry name" value="Zfn-CCCH_PARP12"/>
</dbReference>